<keyword evidence="8 11" id="KW-0414">Isoprene biosynthesis</keyword>
<dbReference type="RefSeq" id="WP_111746475.1">
    <property type="nucleotide sequence ID" value="NZ_DALZDE010000014.1"/>
</dbReference>
<evidence type="ECO:0000313" key="14">
    <source>
        <dbReference type="Proteomes" id="UP000249579"/>
    </source>
</evidence>
<evidence type="ECO:0000256" key="10">
    <source>
        <dbReference type="ARBA" id="ARBA00025810"/>
    </source>
</evidence>
<dbReference type="GO" id="GO:0000287">
    <property type="term" value="F:magnesium ion binding"/>
    <property type="evidence" value="ECO:0007669"/>
    <property type="project" value="UniProtKB-UniRule"/>
</dbReference>
<dbReference type="GO" id="GO:0008299">
    <property type="term" value="P:isoprenoid biosynthetic process"/>
    <property type="evidence" value="ECO:0007669"/>
    <property type="project" value="UniProtKB-UniRule"/>
</dbReference>
<comment type="subcellular location">
    <subcellularLocation>
        <location evidence="11">Cytoplasm</location>
    </subcellularLocation>
</comment>
<evidence type="ECO:0000256" key="9">
    <source>
        <dbReference type="ARBA" id="ARBA00023235"/>
    </source>
</evidence>
<feature type="binding site" evidence="11">
    <location>
        <begin position="7"/>
        <end position="8"/>
    </location>
    <ligand>
        <name>substrate</name>
    </ligand>
</feature>
<gene>
    <name evidence="11" type="primary">fni</name>
    <name evidence="13" type="ORF">BHX94_09770</name>
</gene>
<evidence type="ECO:0000256" key="11">
    <source>
        <dbReference type="HAMAP-Rule" id="MF_00354"/>
    </source>
</evidence>
<evidence type="ECO:0000259" key="12">
    <source>
        <dbReference type="Pfam" id="PF01070"/>
    </source>
</evidence>
<evidence type="ECO:0000256" key="7">
    <source>
        <dbReference type="ARBA" id="ARBA00022857"/>
    </source>
</evidence>
<dbReference type="GO" id="GO:0004452">
    <property type="term" value="F:isopentenyl-diphosphate delta-isomerase activity"/>
    <property type="evidence" value="ECO:0007669"/>
    <property type="project" value="UniProtKB-UniRule"/>
</dbReference>
<organism evidence="13 14">
    <name type="scientific">Macrococcoides bohemicum</name>
    <dbReference type="NCBI Taxonomy" id="1903056"/>
    <lineage>
        <taxon>Bacteria</taxon>
        <taxon>Bacillati</taxon>
        <taxon>Bacillota</taxon>
        <taxon>Bacilli</taxon>
        <taxon>Bacillales</taxon>
        <taxon>Staphylococcaceae</taxon>
        <taxon>Macrococcoides</taxon>
    </lineage>
</organism>
<feature type="binding site" evidence="11">
    <location>
        <position position="121"/>
    </location>
    <ligand>
        <name>FMN</name>
        <dbReference type="ChEBI" id="CHEBI:58210"/>
    </ligand>
</feature>
<dbReference type="SUPFAM" id="SSF51395">
    <property type="entry name" value="FMN-linked oxidoreductases"/>
    <property type="match status" value="1"/>
</dbReference>
<comment type="cofactor">
    <cofactor evidence="1 11">
        <name>FMN</name>
        <dbReference type="ChEBI" id="CHEBI:58210"/>
    </cofactor>
</comment>
<keyword evidence="4 11" id="KW-0288">FMN</keyword>
<feature type="binding site" evidence="11">
    <location>
        <position position="93"/>
    </location>
    <ligand>
        <name>FMN</name>
        <dbReference type="ChEBI" id="CHEBI:58210"/>
    </ligand>
</feature>
<feature type="domain" description="FMN-dependent dehydrogenase" evidence="12">
    <location>
        <begin position="164"/>
        <end position="321"/>
    </location>
</feature>
<protein>
    <recommendedName>
        <fullName evidence="11">Isopentenyl-diphosphate delta-isomerase</fullName>
        <shortName evidence="11">IPP isomerase</shortName>
        <ecNumber evidence="11">5.3.3.2</ecNumber>
    </recommendedName>
    <alternativeName>
        <fullName evidence="11">Isopentenyl diphosphate:dimethylallyl diphosphate isomerase</fullName>
    </alternativeName>
    <alternativeName>
        <fullName evidence="11">Isopentenyl pyrophosphate isomerase</fullName>
    </alternativeName>
    <alternativeName>
        <fullName evidence="11">Type 2 isopentenyl diphosphate isomerase</fullName>
        <shortName evidence="11">IDI-2</shortName>
    </alternativeName>
</protein>
<evidence type="ECO:0000256" key="8">
    <source>
        <dbReference type="ARBA" id="ARBA00023229"/>
    </source>
</evidence>
<evidence type="ECO:0000256" key="2">
    <source>
        <dbReference type="ARBA" id="ARBA00022490"/>
    </source>
</evidence>
<comment type="caution">
    <text evidence="13">The sequence shown here is derived from an EMBL/GenBank/DDBJ whole genome shotgun (WGS) entry which is preliminary data.</text>
</comment>
<feature type="binding site" evidence="11">
    <location>
        <position position="151"/>
    </location>
    <ligand>
        <name>substrate</name>
    </ligand>
</feature>
<feature type="binding site" evidence="11">
    <location>
        <position position="183"/>
    </location>
    <ligand>
        <name>FMN</name>
        <dbReference type="ChEBI" id="CHEBI:58210"/>
    </ligand>
</feature>
<keyword evidence="7 11" id="KW-0521">NADP</keyword>
<sequence>MDKRTKRKDEHIQLALDHPSVSQSDFDSIKLIHQSLPQCDVKDINLETQIQGIKLATPIYINAMTGGSMRAGEINKKLAIVARETNTAIAVGSTHAALKDNTLAQTYAIVREIYKGPLFSNVGADVSTEFAKRAVDLLQADALQIHVNAPQELVMPEGNRTFSRWLENIEAIVTSIGVPVIVKEVGFGMSRETMLALKAAGVKTIDVSGSGGTNFIYIENERRTMKEFDYLKDWGQSTAISLIESQNIALETLASGGIRNPLDVLKCLVLGAQAVGLSRPILLKLQESGIEATIEYIDYLNEQLILLSTMVGKTSIQDLKSVQYVLQKDVWAWYQQRNG</sequence>
<dbReference type="EMBL" id="PZJG01000007">
    <property type="protein sequence ID" value="RAK48683.1"/>
    <property type="molecule type" value="Genomic_DNA"/>
</dbReference>
<feature type="binding site" evidence="11">
    <location>
        <position position="213"/>
    </location>
    <ligand>
        <name>FMN</name>
        <dbReference type="ChEBI" id="CHEBI:58210"/>
    </ligand>
</feature>
<dbReference type="HAMAP" id="MF_00354">
    <property type="entry name" value="Idi_2"/>
    <property type="match status" value="1"/>
</dbReference>
<dbReference type="Pfam" id="PF01070">
    <property type="entry name" value="FMN_dh"/>
    <property type="match status" value="1"/>
</dbReference>
<dbReference type="InterPro" id="IPR000262">
    <property type="entry name" value="FMN-dep_DH"/>
</dbReference>
<keyword evidence="5 11" id="KW-0479">Metal-binding</keyword>
<feature type="binding site" evidence="11">
    <location>
        <begin position="93"/>
        <end position="95"/>
    </location>
    <ligand>
        <name>substrate</name>
    </ligand>
</feature>
<reference evidence="13 14" key="1">
    <citation type="journal article" date="2018" name="Front. Microbiol.">
        <title>Description and Comparative Genomics of Macrococcus caseolyticus subsp. hominis subsp. nov., Macrococcus goetzii sp. nov., Macrococcus epidermidis sp. nov., and Macrococcus bohemicus sp. nov., Novel Macrococci From Human Clinical Material With Virulence Potential and Suspected Uptake of Foreign DNA by Natural Transformation.</title>
        <authorList>
            <person name="Maslanova I."/>
            <person name="Wertheimer Z."/>
            <person name="Sedlacek I."/>
            <person name="Svec P."/>
            <person name="Indrakova A."/>
            <person name="Kovarovic V."/>
            <person name="Schumann P."/>
            <person name="Sproer C."/>
            <person name="Kralova S."/>
            <person name="Sedo O."/>
            <person name="Kristofova L."/>
            <person name="Vrbovska V."/>
            <person name="Fuzik T."/>
            <person name="Petras P."/>
            <person name="Zdrahal Z."/>
            <person name="Ruzickova V."/>
            <person name="Doskar J."/>
            <person name="Pantucek R."/>
        </authorList>
    </citation>
    <scope>NUCLEOTIDE SEQUENCE [LARGE SCALE GENOMIC DNA]</scope>
    <source>
        <strain evidence="13 14">03/115</strain>
    </source>
</reference>
<dbReference type="GO" id="GO:0005737">
    <property type="term" value="C:cytoplasm"/>
    <property type="evidence" value="ECO:0007669"/>
    <property type="project" value="UniProtKB-SubCell"/>
</dbReference>
<feature type="binding site" evidence="11">
    <location>
        <begin position="257"/>
        <end position="259"/>
    </location>
    <ligand>
        <name>FMN</name>
        <dbReference type="ChEBI" id="CHEBI:58210"/>
    </ligand>
</feature>
<evidence type="ECO:0000256" key="6">
    <source>
        <dbReference type="ARBA" id="ARBA00022842"/>
    </source>
</evidence>
<dbReference type="Gene3D" id="3.20.20.70">
    <property type="entry name" value="Aldolase class I"/>
    <property type="match status" value="1"/>
</dbReference>
<feature type="binding site" evidence="11">
    <location>
        <position position="208"/>
    </location>
    <ligand>
        <name>FMN</name>
        <dbReference type="ChEBI" id="CHEBI:58210"/>
    </ligand>
</feature>
<feature type="binding site" evidence="11">
    <location>
        <begin position="63"/>
        <end position="65"/>
    </location>
    <ligand>
        <name>FMN</name>
        <dbReference type="ChEBI" id="CHEBI:58210"/>
    </ligand>
</feature>
<keyword evidence="9 11" id="KW-0413">Isomerase</keyword>
<dbReference type="Proteomes" id="UP000249579">
    <property type="component" value="Unassembled WGS sequence"/>
</dbReference>
<comment type="similarity">
    <text evidence="11">Belongs to the IPP isomerase type 2 family.</text>
</comment>
<dbReference type="AlphaFoldDB" id="A0A328A257"/>
<evidence type="ECO:0000256" key="1">
    <source>
        <dbReference type="ARBA" id="ARBA00001917"/>
    </source>
</evidence>
<keyword evidence="3 11" id="KW-0285">Flavoprotein</keyword>
<keyword evidence="6 11" id="KW-0460">Magnesium</keyword>
<dbReference type="GO" id="GO:0010181">
    <property type="term" value="F:FMN binding"/>
    <property type="evidence" value="ECO:0007669"/>
    <property type="project" value="UniProtKB-UniRule"/>
</dbReference>
<proteinExistence type="inferred from homology"/>
<feature type="binding site" evidence="11">
    <location>
        <position position="152"/>
    </location>
    <ligand>
        <name>Mg(2+)</name>
        <dbReference type="ChEBI" id="CHEBI:18420"/>
    </ligand>
</feature>
<comment type="caution">
    <text evidence="11">Lacks conserved residue(s) required for the propagation of feature annotation.</text>
</comment>
<comment type="function">
    <text evidence="11">Involved in the biosynthesis of isoprenoids. Catalyzes the 1,3-allylic rearrangement of the homoallylic substrate isopentenyl (IPP) to its allylic isomer, dimethylallyl diphosphate (DMAPP).</text>
</comment>
<feature type="binding site" evidence="11">
    <location>
        <begin position="278"/>
        <end position="279"/>
    </location>
    <ligand>
        <name>FMN</name>
        <dbReference type="ChEBI" id="CHEBI:58210"/>
    </ligand>
</feature>
<dbReference type="InterPro" id="IPR011179">
    <property type="entry name" value="IPdP_isomerase"/>
</dbReference>
<dbReference type="NCBIfam" id="TIGR02151">
    <property type="entry name" value="IPP_isom_2"/>
    <property type="match status" value="1"/>
</dbReference>
<comment type="cofactor">
    <cofactor evidence="11">
        <name>NADPH</name>
        <dbReference type="ChEBI" id="CHEBI:57783"/>
    </cofactor>
</comment>
<evidence type="ECO:0000256" key="4">
    <source>
        <dbReference type="ARBA" id="ARBA00022643"/>
    </source>
</evidence>
<dbReference type="InterPro" id="IPR013785">
    <property type="entry name" value="Aldolase_TIM"/>
</dbReference>
<dbReference type="GO" id="GO:0070402">
    <property type="term" value="F:NADPH binding"/>
    <property type="evidence" value="ECO:0007669"/>
    <property type="project" value="UniProtKB-UniRule"/>
</dbReference>
<dbReference type="EC" id="5.3.3.2" evidence="11"/>
<evidence type="ECO:0000256" key="5">
    <source>
        <dbReference type="ARBA" id="ARBA00022723"/>
    </source>
</evidence>
<comment type="cofactor">
    <cofactor evidence="11">
        <name>Mg(2+)</name>
        <dbReference type="ChEBI" id="CHEBI:18420"/>
    </cofactor>
</comment>
<evidence type="ECO:0000313" key="13">
    <source>
        <dbReference type="EMBL" id="RAK48683.1"/>
    </source>
</evidence>
<name>A0A328A257_9STAP</name>
<accession>A0A328A257</accession>
<dbReference type="CDD" id="cd02811">
    <property type="entry name" value="IDI-2_FMN"/>
    <property type="match status" value="1"/>
</dbReference>
<dbReference type="OrthoDB" id="9795032at2"/>
<dbReference type="PIRSF" id="PIRSF003314">
    <property type="entry name" value="IPP_isomerase"/>
    <property type="match status" value="1"/>
</dbReference>
<evidence type="ECO:0000256" key="3">
    <source>
        <dbReference type="ARBA" id="ARBA00022630"/>
    </source>
</evidence>
<keyword evidence="2 11" id="KW-0963">Cytoplasm</keyword>
<comment type="catalytic activity">
    <reaction evidence="11">
        <text>isopentenyl diphosphate = dimethylallyl diphosphate</text>
        <dbReference type="Rhea" id="RHEA:23284"/>
        <dbReference type="ChEBI" id="CHEBI:57623"/>
        <dbReference type="ChEBI" id="CHEBI:128769"/>
        <dbReference type="EC" id="5.3.3.2"/>
    </reaction>
</comment>
<dbReference type="GO" id="GO:0016491">
    <property type="term" value="F:oxidoreductase activity"/>
    <property type="evidence" value="ECO:0007669"/>
    <property type="project" value="InterPro"/>
</dbReference>
<comment type="subunit">
    <text evidence="10 11">Homooctamer. Dimer of tetramers.</text>
</comment>
<dbReference type="PANTHER" id="PTHR43665">
    <property type="entry name" value="ISOPENTENYL-DIPHOSPHATE DELTA-ISOMERASE"/>
    <property type="match status" value="1"/>
</dbReference>
<dbReference type="PANTHER" id="PTHR43665:SF1">
    <property type="entry name" value="ISOPENTENYL-DIPHOSPHATE DELTA-ISOMERASE"/>
    <property type="match status" value="1"/>
</dbReference>